<dbReference type="InterPro" id="IPR003123">
    <property type="entry name" value="VPS9"/>
</dbReference>
<dbReference type="GO" id="GO:0005737">
    <property type="term" value="C:cytoplasm"/>
    <property type="evidence" value="ECO:0007669"/>
    <property type="project" value="TreeGrafter"/>
</dbReference>
<dbReference type="PANTHER" id="PTHR46089">
    <property type="entry name" value="ALSIN HOMOLOG"/>
    <property type="match status" value="1"/>
</dbReference>
<dbReference type="PROSITE" id="PS51205">
    <property type="entry name" value="VPS9"/>
    <property type="match status" value="1"/>
</dbReference>
<dbReference type="OrthoDB" id="6020579at2759"/>
<dbReference type="Gene3D" id="1.20.1050.80">
    <property type="entry name" value="VPS9 domain"/>
    <property type="match status" value="1"/>
</dbReference>
<dbReference type="Proteomes" id="UP001163046">
    <property type="component" value="Unassembled WGS sequence"/>
</dbReference>
<dbReference type="InterPro" id="IPR003409">
    <property type="entry name" value="MORN"/>
</dbReference>
<feature type="region of interest" description="Disordered" evidence="2">
    <location>
        <begin position="205"/>
        <end position="340"/>
    </location>
</feature>
<feature type="region of interest" description="Disordered" evidence="2">
    <location>
        <begin position="372"/>
        <end position="397"/>
    </location>
</feature>
<dbReference type="Gene3D" id="2.20.110.10">
    <property type="entry name" value="Histone H3 K4-specific methyltransferase SET7/9 N-terminal domain"/>
    <property type="match status" value="1"/>
</dbReference>
<keyword evidence="5" id="KW-1185">Reference proteome</keyword>
<dbReference type="GO" id="GO:0031267">
    <property type="term" value="F:small GTPase binding"/>
    <property type="evidence" value="ECO:0007669"/>
    <property type="project" value="TreeGrafter"/>
</dbReference>
<reference evidence="4" key="1">
    <citation type="submission" date="2023-01" db="EMBL/GenBank/DDBJ databases">
        <title>Genome assembly of the deep-sea coral Lophelia pertusa.</title>
        <authorList>
            <person name="Herrera S."/>
            <person name="Cordes E."/>
        </authorList>
    </citation>
    <scope>NUCLEOTIDE SEQUENCE</scope>
    <source>
        <strain evidence="4">USNM1676648</strain>
        <tissue evidence="4">Polyp</tissue>
    </source>
</reference>
<evidence type="ECO:0000313" key="4">
    <source>
        <dbReference type="EMBL" id="KAJ7372854.1"/>
    </source>
</evidence>
<dbReference type="GO" id="GO:0005085">
    <property type="term" value="F:guanyl-nucleotide exchange factor activity"/>
    <property type="evidence" value="ECO:0007669"/>
    <property type="project" value="TreeGrafter"/>
</dbReference>
<feature type="domain" description="VPS9" evidence="3">
    <location>
        <begin position="765"/>
        <end position="911"/>
    </location>
</feature>
<evidence type="ECO:0000259" key="3">
    <source>
        <dbReference type="PROSITE" id="PS51205"/>
    </source>
</evidence>
<sequence>MTINQAIASVISKTTTYRLGVESLNTKTGGLAPAVAREASYTYEHDAVYRGATYHGMWLKGKPHGHGELHWSDGRHYTGEFKHGLQHGEGVMIFPPNLSDYSGEKYEGQWEDGKMAGYGKLSFSNGDVYVGHWCDNQRSGHGSMKSGTTSFSGATLYIGEWFHDKRSGYGVLDDILSNLSTNMSDTSNLSADISDTTNLSADISDTTNLSTDMSDTTNLSTDMSDTTNLSTDMSDTTNLSTDISDTSNLSTDMSDTSNLSTHMSDTTNLSTHMSDTSNLSTNMSDTTNLSTNMSDTSNLSTNMSDTSNLSTNMSDTTNLSTHMSDTSNLSTHMSDTSNLSTNMSDTTNLSTNMSDTSNLSADISDTTNLSTDISDTTNLSTNMSDTSNLSADISDTSNLSTNMSDTSNLSADISDTTNLSTDMSDTTNLSTDMSDTTNLSTDISDTTNLSTDIGEKYMGMWETDCRHGPGVLVTLDGIYNQGLFLQNKLSGDGVLLCDDNTKFEGDFIGELIGESCFSGSAYNAKWGLYRGYIYWSVGDGIRINGTFHKLEATGTSSSTARCNMTNNKYTIPPAKKWISLFSQCRQALGCHGDQDPELKVVWKSVSVALISKRDSKLSHGDQEIIQELSDINNDMEQTAKVTGDLQKLQSYLSKAFDIKQHPLGQLVNSLVDVFRASYVGMGTHRRLLPHAVAELKSFVLRLYNIVRYRHGVRCSQSRHRREHDKQYATTSSALPQTLSTTVTLYALDNERADSAYWERIQQLNKRSDWALMSYVGIQRHFWLTKEQDVGIRSDEVKLENRESEHYMSAVESLQQISTKFSPMEKLGVLKSTFEQINEDVGSFWQGEKKLVSLDDLFPVFQFVVIRARIPHLGSEIQFIDDMVDSHVHVGEQGHMFTTLKASFFQIQNEKG</sequence>
<proteinExistence type="predicted"/>
<keyword evidence="1" id="KW-0677">Repeat</keyword>
<accession>A0A9X0CTE7</accession>
<dbReference type="SUPFAM" id="SSF82185">
    <property type="entry name" value="Histone H3 K4-specific methyltransferase SET7/9 N-terminal domain"/>
    <property type="match status" value="2"/>
</dbReference>
<dbReference type="PANTHER" id="PTHR46089:SF2">
    <property type="entry name" value="ALSIN HOMOLOG"/>
    <property type="match status" value="1"/>
</dbReference>
<organism evidence="4 5">
    <name type="scientific">Desmophyllum pertusum</name>
    <dbReference type="NCBI Taxonomy" id="174260"/>
    <lineage>
        <taxon>Eukaryota</taxon>
        <taxon>Metazoa</taxon>
        <taxon>Cnidaria</taxon>
        <taxon>Anthozoa</taxon>
        <taxon>Hexacorallia</taxon>
        <taxon>Scleractinia</taxon>
        <taxon>Caryophylliina</taxon>
        <taxon>Caryophylliidae</taxon>
        <taxon>Desmophyllum</taxon>
    </lineage>
</organism>
<comment type="caution">
    <text evidence="4">The sequence shown here is derived from an EMBL/GenBank/DDBJ whole genome shotgun (WGS) entry which is preliminary data.</text>
</comment>
<evidence type="ECO:0000313" key="5">
    <source>
        <dbReference type="Proteomes" id="UP001163046"/>
    </source>
</evidence>
<dbReference type="InterPro" id="IPR051984">
    <property type="entry name" value="Alsin"/>
</dbReference>
<dbReference type="GO" id="GO:0016197">
    <property type="term" value="P:endosomal transport"/>
    <property type="evidence" value="ECO:0007669"/>
    <property type="project" value="TreeGrafter"/>
</dbReference>
<name>A0A9X0CTE7_9CNID</name>
<dbReference type="SUPFAM" id="SSF109993">
    <property type="entry name" value="VPS9 domain"/>
    <property type="match status" value="1"/>
</dbReference>
<dbReference type="EMBL" id="MU826834">
    <property type="protein sequence ID" value="KAJ7372854.1"/>
    <property type="molecule type" value="Genomic_DNA"/>
</dbReference>
<dbReference type="AlphaFoldDB" id="A0A9X0CTE7"/>
<dbReference type="Pfam" id="PF02204">
    <property type="entry name" value="VPS9"/>
    <property type="match status" value="1"/>
</dbReference>
<evidence type="ECO:0000256" key="2">
    <source>
        <dbReference type="SAM" id="MobiDB-lite"/>
    </source>
</evidence>
<protein>
    <submittedName>
        <fullName evidence="4">Agglutinin-like protein 2</fullName>
    </submittedName>
</protein>
<dbReference type="SMART" id="SM00698">
    <property type="entry name" value="MORN"/>
    <property type="match status" value="6"/>
</dbReference>
<gene>
    <name evidence="4" type="primary">ALS2_1</name>
    <name evidence="4" type="ORF">OS493_016779</name>
</gene>
<dbReference type="Pfam" id="PF02493">
    <property type="entry name" value="MORN"/>
    <property type="match status" value="5"/>
</dbReference>
<evidence type="ECO:0000256" key="1">
    <source>
        <dbReference type="ARBA" id="ARBA00022737"/>
    </source>
</evidence>
<dbReference type="InterPro" id="IPR037191">
    <property type="entry name" value="VPS9_dom_sf"/>
</dbReference>